<dbReference type="EMBL" id="PJQD01000076">
    <property type="protein sequence ID" value="POY71599.1"/>
    <property type="molecule type" value="Genomic_DNA"/>
</dbReference>
<keyword evidence="7 9" id="KW-0472">Membrane</keyword>
<feature type="region of interest" description="Disordered" evidence="8">
    <location>
        <begin position="302"/>
        <end position="325"/>
    </location>
</feature>
<comment type="pathway">
    <text evidence="2">Glycolipid biosynthesis; glycosylphosphatidylinositol-anchor biosynthesis.</text>
</comment>
<evidence type="ECO:0000256" key="7">
    <source>
        <dbReference type="ARBA" id="ARBA00023136"/>
    </source>
</evidence>
<feature type="transmembrane region" description="Helical" evidence="9">
    <location>
        <begin position="609"/>
        <end position="626"/>
    </location>
</feature>
<comment type="similarity">
    <text evidence="3">Belongs to the PIGC family.</text>
</comment>
<dbReference type="UniPathway" id="UPA00196"/>
<comment type="subcellular location">
    <subcellularLocation>
        <location evidence="1">Membrane</location>
        <topology evidence="1">Multi-pass membrane protein</topology>
    </subcellularLocation>
</comment>
<dbReference type="Pfam" id="PF06432">
    <property type="entry name" value="GPI2"/>
    <property type="match status" value="1"/>
</dbReference>
<dbReference type="PANTHER" id="PTHR12982:SF0">
    <property type="entry name" value="PHOSPHATIDYLINOSITOL N-ACETYLGLUCOSAMINYLTRANSFERASE SUBUNIT C"/>
    <property type="match status" value="1"/>
</dbReference>
<evidence type="ECO:0000256" key="8">
    <source>
        <dbReference type="SAM" id="MobiDB-lite"/>
    </source>
</evidence>
<evidence type="ECO:0000256" key="6">
    <source>
        <dbReference type="ARBA" id="ARBA00022989"/>
    </source>
</evidence>
<evidence type="ECO:0000313" key="11">
    <source>
        <dbReference type="Proteomes" id="UP000237144"/>
    </source>
</evidence>
<dbReference type="GO" id="GO:0006506">
    <property type="term" value="P:GPI anchor biosynthetic process"/>
    <property type="evidence" value="ECO:0007669"/>
    <property type="project" value="UniProtKB-UniPathway"/>
</dbReference>
<dbReference type="InterPro" id="IPR009450">
    <property type="entry name" value="Plno_GlcNAc_GPI2"/>
</dbReference>
<keyword evidence="11" id="KW-1185">Reference proteome</keyword>
<protein>
    <submittedName>
        <fullName evidence="10">Uncharacterized protein</fullName>
    </submittedName>
</protein>
<dbReference type="GO" id="GO:0000506">
    <property type="term" value="C:glycosylphosphatidylinositol-N-acetylglucosaminyltransferase (GPI-GnT) complex"/>
    <property type="evidence" value="ECO:0007669"/>
    <property type="project" value="TreeGrafter"/>
</dbReference>
<sequence length="691" mass="76979">MDHKYPGRALLSLTSQRDVPWAYYAAVRGAYEHVFLRQSGTVATQQAIFEAMNEADRHRVYFESVSTLGAAIDKPNHDPSGAAWERLRSCWHALFGPTPLRDGPEGYPSSWPAKLPTPEQFGSFPREERCATFDYWQEQLLFAVYERYKRPFLQEESSRQQYEPGKRSLHERNPPVFHSNPGEWEWEMLGFCWQALFGEKPLENAPRGCPSSWSAHLPTPGQFALLPEEERRDTFKYWQKHLGRLVYERYILPFITAAEERSKPRYEPGKRLQHERNPRIFGALGDYEARCGDWGAVKPAAGSGTRLNSSMRNGGPDQVNGNKATERPPYRKVLFLRQPYPDNHVDSSFLRDLKRNVNVHPVDLPTLLRQTLPITQHVASIFIFIAVFVRLSRGDLSATTLLKWCAAIAIGLRVWAWSIGERTTWVGWAGAAANASPHAGTSPPPATRSDTLDESSARPDRETKQPVGTLIPLIALYLLSPALKTLTRATTSDSIWALSGTLFAVNVFLGDYRAIPRESPFRSRSTTTTSSSSWSFFGAPARTPHLTLARRAPLPSTLSLTAALSGSTVLASRLMTNAQVFSLLLFSTLWFGPFPLLRSSLSLKPTLTLTWFLSTFALVLLLRTVGVAGTGLASVTLGGISVAAPLVRGWLYVRYKDRLSGPWDVIPPGRLAAVAPAPVVNGVAMSHERIS</sequence>
<comment type="caution">
    <text evidence="10">The sequence shown here is derived from an EMBL/GenBank/DDBJ whole genome shotgun (WGS) entry which is preliminary data.</text>
</comment>
<feature type="region of interest" description="Disordered" evidence="8">
    <location>
        <begin position="435"/>
        <end position="464"/>
    </location>
</feature>
<accession>A0A2S5B488</accession>
<feature type="transmembrane region" description="Helical" evidence="9">
    <location>
        <begin position="578"/>
        <end position="597"/>
    </location>
</feature>
<keyword evidence="4" id="KW-0337">GPI-anchor biosynthesis</keyword>
<evidence type="ECO:0000256" key="1">
    <source>
        <dbReference type="ARBA" id="ARBA00004141"/>
    </source>
</evidence>
<evidence type="ECO:0000256" key="3">
    <source>
        <dbReference type="ARBA" id="ARBA00008321"/>
    </source>
</evidence>
<dbReference type="AlphaFoldDB" id="A0A2S5B488"/>
<reference evidence="10 11" key="1">
    <citation type="journal article" date="2018" name="Front. Microbiol.">
        <title>Prospects for Fungal Bioremediation of Acidic Radioactive Waste Sites: Characterization and Genome Sequence of Rhodotorula taiwanensis MD1149.</title>
        <authorList>
            <person name="Tkavc R."/>
            <person name="Matrosova V.Y."/>
            <person name="Grichenko O.E."/>
            <person name="Gostincar C."/>
            <person name="Volpe R.P."/>
            <person name="Klimenkova P."/>
            <person name="Gaidamakova E.K."/>
            <person name="Zhou C.E."/>
            <person name="Stewart B.J."/>
            <person name="Lyman M.G."/>
            <person name="Malfatti S.A."/>
            <person name="Rubinfeld B."/>
            <person name="Courtot M."/>
            <person name="Singh J."/>
            <person name="Dalgard C.L."/>
            <person name="Hamilton T."/>
            <person name="Frey K.G."/>
            <person name="Gunde-Cimerman N."/>
            <person name="Dugan L."/>
            <person name="Daly M.J."/>
        </authorList>
    </citation>
    <scope>NUCLEOTIDE SEQUENCE [LARGE SCALE GENOMIC DNA]</scope>
    <source>
        <strain evidence="10 11">MD1149</strain>
    </source>
</reference>
<keyword evidence="5 9" id="KW-0812">Transmembrane</keyword>
<name>A0A2S5B488_9BASI</name>
<organism evidence="10 11">
    <name type="scientific">Rhodotorula taiwanensis</name>
    <dbReference type="NCBI Taxonomy" id="741276"/>
    <lineage>
        <taxon>Eukaryota</taxon>
        <taxon>Fungi</taxon>
        <taxon>Dikarya</taxon>
        <taxon>Basidiomycota</taxon>
        <taxon>Pucciniomycotina</taxon>
        <taxon>Microbotryomycetes</taxon>
        <taxon>Sporidiobolales</taxon>
        <taxon>Sporidiobolaceae</taxon>
        <taxon>Rhodotorula</taxon>
    </lineage>
</organism>
<feature type="compositionally biased region" description="Basic and acidic residues" evidence="8">
    <location>
        <begin position="455"/>
        <end position="464"/>
    </location>
</feature>
<feature type="transmembrane region" description="Helical" evidence="9">
    <location>
        <begin position="632"/>
        <end position="653"/>
    </location>
</feature>
<dbReference type="Proteomes" id="UP000237144">
    <property type="component" value="Unassembled WGS sequence"/>
</dbReference>
<evidence type="ECO:0000256" key="4">
    <source>
        <dbReference type="ARBA" id="ARBA00022502"/>
    </source>
</evidence>
<keyword evidence="6 9" id="KW-1133">Transmembrane helix</keyword>
<evidence type="ECO:0000256" key="9">
    <source>
        <dbReference type="SAM" id="Phobius"/>
    </source>
</evidence>
<evidence type="ECO:0000256" key="5">
    <source>
        <dbReference type="ARBA" id="ARBA00022692"/>
    </source>
</evidence>
<gene>
    <name evidence="10" type="ORF">BMF94_5384</name>
</gene>
<evidence type="ECO:0000313" key="10">
    <source>
        <dbReference type="EMBL" id="POY71599.1"/>
    </source>
</evidence>
<evidence type="ECO:0000256" key="2">
    <source>
        <dbReference type="ARBA" id="ARBA00004687"/>
    </source>
</evidence>
<dbReference type="STRING" id="741276.A0A2S5B488"/>
<dbReference type="PANTHER" id="PTHR12982">
    <property type="entry name" value="PHOSPHATIDYLINOSITOL GLYCAN, CLASS C"/>
    <property type="match status" value="1"/>
</dbReference>
<dbReference type="OrthoDB" id="196709at2759"/>
<proteinExistence type="inferred from homology"/>